<dbReference type="SUPFAM" id="SSF52440">
    <property type="entry name" value="PreATP-grasp domain"/>
    <property type="match status" value="1"/>
</dbReference>
<dbReference type="SMART" id="SM01209">
    <property type="entry name" value="GARS_A"/>
    <property type="match status" value="1"/>
</dbReference>
<evidence type="ECO:0000259" key="16">
    <source>
        <dbReference type="PROSITE" id="PS50975"/>
    </source>
</evidence>
<dbReference type="Pfam" id="PF02844">
    <property type="entry name" value="GARS_N"/>
    <property type="match status" value="1"/>
</dbReference>
<dbReference type="SUPFAM" id="SSF56059">
    <property type="entry name" value="Glutathione synthetase ATP-binding domain-like"/>
    <property type="match status" value="1"/>
</dbReference>
<dbReference type="Gene3D" id="3.30.470.20">
    <property type="entry name" value="ATP-grasp fold, B domain"/>
    <property type="match status" value="1"/>
</dbReference>
<dbReference type="PROSITE" id="PS50975">
    <property type="entry name" value="ATP_GRASP"/>
    <property type="match status" value="1"/>
</dbReference>
<dbReference type="PATRIC" id="fig|937777.3.peg.3404"/>
<dbReference type="InterPro" id="IPR016185">
    <property type="entry name" value="PreATP-grasp_dom_sf"/>
</dbReference>
<evidence type="ECO:0000256" key="8">
    <source>
        <dbReference type="ARBA" id="ARBA00022755"/>
    </source>
</evidence>
<evidence type="ECO:0000256" key="7">
    <source>
        <dbReference type="ARBA" id="ARBA00022741"/>
    </source>
</evidence>
<keyword evidence="7 15" id="KW-0547">Nucleotide-binding</keyword>
<dbReference type="eggNOG" id="COG0151">
    <property type="taxonomic scope" value="Bacteria"/>
</dbReference>
<dbReference type="HOGENOM" id="CLU_027420_3_1_0"/>
<dbReference type="PANTHER" id="PTHR43472:SF1">
    <property type="entry name" value="PHOSPHORIBOSYLAMINE--GLYCINE LIGASE, CHLOROPLASTIC"/>
    <property type="match status" value="1"/>
</dbReference>
<evidence type="ECO:0000256" key="4">
    <source>
        <dbReference type="ARBA" id="ARBA00013255"/>
    </source>
</evidence>
<dbReference type="PANTHER" id="PTHR43472">
    <property type="entry name" value="PHOSPHORIBOSYLAMINE--GLYCINE LIGASE"/>
    <property type="match status" value="1"/>
</dbReference>
<organism evidence="17 18">
    <name type="scientific">Deinococcus peraridilitoris (strain DSM 19664 / LMG 22246 / CIP 109416 / KR-200)</name>
    <dbReference type="NCBI Taxonomy" id="937777"/>
    <lineage>
        <taxon>Bacteria</taxon>
        <taxon>Thermotogati</taxon>
        <taxon>Deinococcota</taxon>
        <taxon>Deinococci</taxon>
        <taxon>Deinococcales</taxon>
        <taxon>Deinococcaceae</taxon>
        <taxon>Deinococcus</taxon>
    </lineage>
</organism>
<comment type="cofactor">
    <cofactor evidence="1">
        <name>Mn(2+)</name>
        <dbReference type="ChEBI" id="CHEBI:29035"/>
    </cofactor>
</comment>
<dbReference type="InterPro" id="IPR013815">
    <property type="entry name" value="ATP_grasp_subdomain_1"/>
</dbReference>
<evidence type="ECO:0000256" key="3">
    <source>
        <dbReference type="ARBA" id="ARBA00005174"/>
    </source>
</evidence>
<dbReference type="HAMAP" id="MF_00138">
    <property type="entry name" value="GARS"/>
    <property type="match status" value="1"/>
</dbReference>
<feature type="domain" description="ATP-grasp" evidence="16">
    <location>
        <begin position="106"/>
        <end position="306"/>
    </location>
</feature>
<evidence type="ECO:0000256" key="1">
    <source>
        <dbReference type="ARBA" id="ARBA00001936"/>
    </source>
</evidence>
<dbReference type="InterPro" id="IPR020562">
    <property type="entry name" value="PRibGlycinamide_synth_N"/>
</dbReference>
<dbReference type="GO" id="GO:0005524">
    <property type="term" value="F:ATP binding"/>
    <property type="evidence" value="ECO:0007669"/>
    <property type="project" value="UniProtKB-UniRule"/>
</dbReference>
<dbReference type="InterPro" id="IPR000115">
    <property type="entry name" value="PRibGlycinamide_synth"/>
</dbReference>
<accession>L0A6L6</accession>
<dbReference type="GO" id="GO:0006189">
    <property type="term" value="P:'de novo' IMP biosynthetic process"/>
    <property type="evidence" value="ECO:0007669"/>
    <property type="project" value="UniProtKB-UniRule"/>
</dbReference>
<dbReference type="Pfam" id="PF02843">
    <property type="entry name" value="GARS_C"/>
    <property type="match status" value="1"/>
</dbReference>
<dbReference type="RefSeq" id="WP_015237125.1">
    <property type="nucleotide sequence ID" value="NC_019793.1"/>
</dbReference>
<evidence type="ECO:0000256" key="15">
    <source>
        <dbReference type="PROSITE-ProRule" id="PRU00409"/>
    </source>
</evidence>
<dbReference type="InterPro" id="IPR011761">
    <property type="entry name" value="ATP-grasp"/>
</dbReference>
<sequence>MKVLLIGSGGREHALAEALSRSPSLSALLATPGNPGIAQFARIVEAVQSPSALADLAQREQVDLTVVGPEVPLVAGVVDEFEARGLRIFGPTRKAARIEGDKAWSKAFMSRHGIPTARHESLTDLTAARDAAERFPLPLVVKDAGLRAGKGVTICHARDEVETALLDIFSQPDACAVLEEFMVGQEVTVLAFTDGTRAVAMPTAQDHKTIFENDTGPMTGGMGVICPFPLTHEQHARIEREILGPTLAGLRREGAPFVGVLYAGLMLTAEGPKVVEFNCRFGDPEAEAVLPLLRSDLLKIIEACLNGRLTPELVQFDDGASAVVVMAAPGYPGEAHKGAVVELPALQASERIFHAGTALQNGQLVAAGGRVLAVQARGDDLDEAVERAYAVVERVRFPGAQLRRDIGFRVGVAVRAKTR</sequence>
<evidence type="ECO:0000256" key="13">
    <source>
        <dbReference type="ARBA" id="ARBA00042864"/>
    </source>
</evidence>
<gene>
    <name evidence="14" type="primary">purD</name>
    <name evidence="17" type="ordered locus">Deipe_3389</name>
</gene>
<name>L0A6L6_DEIPD</name>
<dbReference type="Gene3D" id="3.90.600.10">
    <property type="entry name" value="Phosphoribosylglycinamide synthetase, C-terminal domain"/>
    <property type="match status" value="1"/>
</dbReference>
<dbReference type="Gene3D" id="3.30.1490.20">
    <property type="entry name" value="ATP-grasp fold, A domain"/>
    <property type="match status" value="1"/>
</dbReference>
<dbReference type="GO" id="GO:0004637">
    <property type="term" value="F:phosphoribosylamine-glycine ligase activity"/>
    <property type="evidence" value="ECO:0007669"/>
    <property type="project" value="UniProtKB-UniRule"/>
</dbReference>
<reference evidence="18" key="1">
    <citation type="submission" date="2012-03" db="EMBL/GenBank/DDBJ databases">
        <title>Complete sequence of chromosome of Deinococcus peraridilitoris DSM 19664.</title>
        <authorList>
            <person name="Lucas S."/>
            <person name="Copeland A."/>
            <person name="Lapidus A."/>
            <person name="Glavina del Rio T."/>
            <person name="Dalin E."/>
            <person name="Tice H."/>
            <person name="Bruce D."/>
            <person name="Goodwin L."/>
            <person name="Pitluck S."/>
            <person name="Peters L."/>
            <person name="Mikhailova N."/>
            <person name="Lu M."/>
            <person name="Kyrpides N."/>
            <person name="Mavromatis K."/>
            <person name="Ivanova N."/>
            <person name="Brettin T."/>
            <person name="Detter J.C."/>
            <person name="Han C."/>
            <person name="Larimer F."/>
            <person name="Land M."/>
            <person name="Hauser L."/>
            <person name="Markowitz V."/>
            <person name="Cheng J.-F."/>
            <person name="Hugenholtz P."/>
            <person name="Woyke T."/>
            <person name="Wu D."/>
            <person name="Pukall R."/>
            <person name="Steenblock K."/>
            <person name="Brambilla E."/>
            <person name="Klenk H.-P."/>
            <person name="Eisen J.A."/>
        </authorList>
    </citation>
    <scope>NUCLEOTIDE SEQUENCE [LARGE SCALE GENOMIC DNA]</scope>
    <source>
        <strain evidence="18">DSM 19664 / LMG 22246 / CIP 109416 / KR-200</strain>
    </source>
</reference>
<keyword evidence="9 15" id="KW-0067">ATP-binding</keyword>
<comment type="pathway">
    <text evidence="3 14">Purine metabolism; IMP biosynthesis via de novo pathway; N(1)-(5-phospho-D-ribosyl)glycinamide from 5-phospho-alpha-D-ribose 1-diphosphate: step 2/2.</text>
</comment>
<dbReference type="NCBIfam" id="TIGR00877">
    <property type="entry name" value="purD"/>
    <property type="match status" value="1"/>
</dbReference>
<dbReference type="Pfam" id="PF01071">
    <property type="entry name" value="GARS_A"/>
    <property type="match status" value="1"/>
</dbReference>
<evidence type="ECO:0000256" key="5">
    <source>
        <dbReference type="ARBA" id="ARBA00022598"/>
    </source>
</evidence>
<dbReference type="FunFam" id="3.30.470.20:FF:000018">
    <property type="entry name" value="Trifunctional purine biosynthetic protein adenosine-3"/>
    <property type="match status" value="1"/>
</dbReference>
<dbReference type="InterPro" id="IPR020560">
    <property type="entry name" value="PRibGlycinamide_synth_C-dom"/>
</dbReference>
<dbReference type="Gene3D" id="3.40.50.20">
    <property type="match status" value="1"/>
</dbReference>
<dbReference type="UniPathway" id="UPA00074">
    <property type="reaction ID" value="UER00125"/>
</dbReference>
<comment type="cofactor">
    <cofactor evidence="2">
        <name>Mg(2+)</name>
        <dbReference type="ChEBI" id="CHEBI:18420"/>
    </cofactor>
</comment>
<dbReference type="GO" id="GO:0009113">
    <property type="term" value="P:purine nucleobase biosynthetic process"/>
    <property type="evidence" value="ECO:0007669"/>
    <property type="project" value="InterPro"/>
</dbReference>
<keyword evidence="5 14" id="KW-0436">Ligase</keyword>
<evidence type="ECO:0000256" key="9">
    <source>
        <dbReference type="ARBA" id="ARBA00022840"/>
    </source>
</evidence>
<keyword evidence="18" id="KW-1185">Reference proteome</keyword>
<dbReference type="STRING" id="937777.Deipe_3389"/>
<dbReference type="InterPro" id="IPR020559">
    <property type="entry name" value="PRibGlycinamide_synth_CS"/>
</dbReference>
<dbReference type="EMBL" id="CP003382">
    <property type="protein sequence ID" value="AFZ68827.1"/>
    <property type="molecule type" value="Genomic_DNA"/>
</dbReference>
<evidence type="ECO:0000256" key="11">
    <source>
        <dbReference type="ARBA" id="ARBA00038345"/>
    </source>
</evidence>
<proteinExistence type="inferred from homology"/>
<dbReference type="InterPro" id="IPR011054">
    <property type="entry name" value="Rudment_hybrid_motif"/>
</dbReference>
<dbReference type="PROSITE" id="PS00184">
    <property type="entry name" value="GARS"/>
    <property type="match status" value="1"/>
</dbReference>
<evidence type="ECO:0000256" key="6">
    <source>
        <dbReference type="ARBA" id="ARBA00022723"/>
    </source>
</evidence>
<protein>
    <recommendedName>
        <fullName evidence="4 14">Phosphoribosylamine--glycine ligase</fullName>
        <ecNumber evidence="4 14">6.3.4.13</ecNumber>
    </recommendedName>
    <alternativeName>
        <fullName evidence="14">GARS</fullName>
    </alternativeName>
    <alternativeName>
        <fullName evidence="12 14">Glycinamide ribonucleotide synthetase</fullName>
    </alternativeName>
    <alternativeName>
        <fullName evidence="13 14">Phosphoribosylglycinamide synthetase</fullName>
    </alternativeName>
</protein>
<dbReference type="AlphaFoldDB" id="L0A6L6"/>
<keyword evidence="10" id="KW-0464">Manganese</keyword>
<evidence type="ECO:0000256" key="12">
    <source>
        <dbReference type="ARBA" id="ARBA00042242"/>
    </source>
</evidence>
<comment type="catalytic activity">
    <reaction evidence="14">
        <text>5-phospho-beta-D-ribosylamine + glycine + ATP = N(1)-(5-phospho-beta-D-ribosyl)glycinamide + ADP + phosphate + H(+)</text>
        <dbReference type="Rhea" id="RHEA:17453"/>
        <dbReference type="ChEBI" id="CHEBI:15378"/>
        <dbReference type="ChEBI" id="CHEBI:30616"/>
        <dbReference type="ChEBI" id="CHEBI:43474"/>
        <dbReference type="ChEBI" id="CHEBI:57305"/>
        <dbReference type="ChEBI" id="CHEBI:58681"/>
        <dbReference type="ChEBI" id="CHEBI:143788"/>
        <dbReference type="ChEBI" id="CHEBI:456216"/>
        <dbReference type="EC" id="6.3.4.13"/>
    </reaction>
</comment>
<dbReference type="Proteomes" id="UP000010467">
    <property type="component" value="Chromosome"/>
</dbReference>
<evidence type="ECO:0000256" key="10">
    <source>
        <dbReference type="ARBA" id="ARBA00023211"/>
    </source>
</evidence>
<keyword evidence="8 14" id="KW-0658">Purine biosynthesis</keyword>
<keyword evidence="6" id="KW-0479">Metal-binding</keyword>
<dbReference type="InterPro" id="IPR037123">
    <property type="entry name" value="PRibGlycinamide_synth_C_sf"/>
</dbReference>
<dbReference type="EC" id="6.3.4.13" evidence="4 14"/>
<evidence type="ECO:0000313" key="18">
    <source>
        <dbReference type="Proteomes" id="UP000010467"/>
    </source>
</evidence>
<evidence type="ECO:0000313" key="17">
    <source>
        <dbReference type="EMBL" id="AFZ68827.1"/>
    </source>
</evidence>
<evidence type="ECO:0000256" key="14">
    <source>
        <dbReference type="HAMAP-Rule" id="MF_00138"/>
    </source>
</evidence>
<dbReference type="GO" id="GO:0046872">
    <property type="term" value="F:metal ion binding"/>
    <property type="evidence" value="ECO:0007669"/>
    <property type="project" value="UniProtKB-KW"/>
</dbReference>
<dbReference type="SUPFAM" id="SSF51246">
    <property type="entry name" value="Rudiment single hybrid motif"/>
    <property type="match status" value="1"/>
</dbReference>
<dbReference type="OrthoDB" id="9807240at2"/>
<dbReference type="SMART" id="SM01210">
    <property type="entry name" value="GARS_C"/>
    <property type="match status" value="1"/>
</dbReference>
<dbReference type="InterPro" id="IPR020561">
    <property type="entry name" value="PRibGlycinamid_synth_ATP-grasp"/>
</dbReference>
<evidence type="ECO:0000256" key="2">
    <source>
        <dbReference type="ARBA" id="ARBA00001946"/>
    </source>
</evidence>
<comment type="similarity">
    <text evidence="11 14">Belongs to the GARS family.</text>
</comment>
<dbReference type="KEGG" id="dpd:Deipe_3389"/>